<name>A0A3L6Q1L4_PANMI</name>
<accession>A0A3L6Q1L4</accession>
<protein>
    <submittedName>
        <fullName evidence="2">Uncharacterized protein</fullName>
    </submittedName>
</protein>
<evidence type="ECO:0000313" key="2">
    <source>
        <dbReference type="EMBL" id="RLM66679.1"/>
    </source>
</evidence>
<evidence type="ECO:0000313" key="3">
    <source>
        <dbReference type="Proteomes" id="UP000275267"/>
    </source>
</evidence>
<dbReference type="AlphaFoldDB" id="A0A3L6Q1L4"/>
<sequence length="133" mass="14995">MLVYHRIVALDGEDHLHLLWLQPVELLLLLLVFLLLLLNILFFFRSKKHEFVRDRVSGDSHVGQPELSPAPHPNTSSKSLPWQLLLILAFKLARSPLSLSFSCNTLQINLSLAFKLVGLPSSLATLCKINSMD</sequence>
<keyword evidence="3" id="KW-1185">Reference proteome</keyword>
<dbReference type="EMBL" id="PQIB02000015">
    <property type="protein sequence ID" value="RLM66679.1"/>
    <property type="molecule type" value="Genomic_DNA"/>
</dbReference>
<keyword evidence="1" id="KW-1133">Transmembrane helix</keyword>
<organism evidence="2 3">
    <name type="scientific">Panicum miliaceum</name>
    <name type="common">Proso millet</name>
    <name type="synonym">Broomcorn millet</name>
    <dbReference type="NCBI Taxonomy" id="4540"/>
    <lineage>
        <taxon>Eukaryota</taxon>
        <taxon>Viridiplantae</taxon>
        <taxon>Streptophyta</taxon>
        <taxon>Embryophyta</taxon>
        <taxon>Tracheophyta</taxon>
        <taxon>Spermatophyta</taxon>
        <taxon>Magnoliopsida</taxon>
        <taxon>Liliopsida</taxon>
        <taxon>Poales</taxon>
        <taxon>Poaceae</taxon>
        <taxon>PACMAD clade</taxon>
        <taxon>Panicoideae</taxon>
        <taxon>Panicodae</taxon>
        <taxon>Paniceae</taxon>
        <taxon>Panicinae</taxon>
        <taxon>Panicum</taxon>
        <taxon>Panicum sect. Panicum</taxon>
    </lineage>
</organism>
<dbReference type="Proteomes" id="UP000275267">
    <property type="component" value="Unassembled WGS sequence"/>
</dbReference>
<evidence type="ECO:0000256" key="1">
    <source>
        <dbReference type="SAM" id="Phobius"/>
    </source>
</evidence>
<keyword evidence="1" id="KW-0812">Transmembrane</keyword>
<reference evidence="3" key="1">
    <citation type="journal article" date="2019" name="Nat. Commun.">
        <title>The genome of broomcorn millet.</title>
        <authorList>
            <person name="Zou C."/>
            <person name="Miki D."/>
            <person name="Li D."/>
            <person name="Tang Q."/>
            <person name="Xiao L."/>
            <person name="Rajput S."/>
            <person name="Deng P."/>
            <person name="Jia W."/>
            <person name="Huang R."/>
            <person name="Zhang M."/>
            <person name="Sun Y."/>
            <person name="Hu J."/>
            <person name="Fu X."/>
            <person name="Schnable P.S."/>
            <person name="Li F."/>
            <person name="Zhang H."/>
            <person name="Feng B."/>
            <person name="Zhu X."/>
            <person name="Liu R."/>
            <person name="Schnable J.C."/>
            <person name="Zhu J.-K."/>
            <person name="Zhang H."/>
        </authorList>
    </citation>
    <scope>NUCLEOTIDE SEQUENCE [LARGE SCALE GENOMIC DNA]</scope>
</reference>
<gene>
    <name evidence="2" type="ORF">C2845_PM16G21820</name>
</gene>
<comment type="caution">
    <text evidence="2">The sequence shown here is derived from an EMBL/GenBank/DDBJ whole genome shotgun (WGS) entry which is preliminary data.</text>
</comment>
<proteinExistence type="predicted"/>
<keyword evidence="1" id="KW-0472">Membrane</keyword>
<feature type="transmembrane region" description="Helical" evidence="1">
    <location>
        <begin position="26"/>
        <end position="44"/>
    </location>
</feature>